<dbReference type="Gene3D" id="3.30.590.10">
    <property type="entry name" value="Glutamine synthetase/guanido kinase, catalytic domain"/>
    <property type="match status" value="1"/>
</dbReference>
<dbReference type="InterPro" id="IPR036651">
    <property type="entry name" value="Gln_synt_N_sf"/>
</dbReference>
<keyword evidence="3" id="KW-0479">Metal-binding</keyword>
<keyword evidence="11" id="KW-1185">Reference proteome</keyword>
<organism evidence="10 11">
    <name type="scientific">Olsenella uli (strain ATCC 49627 / DSM 7084 / CCUG 31166 / CIP 109912 / JCM 12494 / LMG 11480 / NCIMB 702895 / VPI D76D-27C)</name>
    <name type="common">Lactobacillus uli</name>
    <dbReference type="NCBI Taxonomy" id="633147"/>
    <lineage>
        <taxon>Bacteria</taxon>
        <taxon>Bacillati</taxon>
        <taxon>Actinomycetota</taxon>
        <taxon>Coriobacteriia</taxon>
        <taxon>Coriobacteriales</taxon>
        <taxon>Atopobiaceae</taxon>
        <taxon>Olsenella</taxon>
    </lineage>
</organism>
<dbReference type="GO" id="GO:0006542">
    <property type="term" value="P:glutamine biosynthetic process"/>
    <property type="evidence" value="ECO:0007669"/>
    <property type="project" value="InterPro"/>
</dbReference>
<sequence>MSGDRNVDFVLRTVEERDIRFIRLWFTDVLGNLKSFSISAEDLEEAFEEGIGFDGSSVQGFVPQCESDMLAFPDPTTFQVLPWRPEERGAARVFCDIRTPSREPFDGDPRSCLQHVFRKADECGYVMNVGPKLEYFYFDKSKAPVPVPLDQAGYFDLTSSDASTDLRRETTLNLEKMSIPVAYSYHSNAPSQNGIELRFAEAVASADNIVTSRLVIRQQAFEHGMMASFMPKPLGDCSGSGMFLYQSLFDHEGDNLFWAPKTENSAHLSPVGQGYVAGILRYAPEFTLVTNPTVNSYKRLVANGEVPLYTTWGRKNRATLVRIPTHKPGKHQSTRIELRSPDPTANPYLALAVTLAAGLRGVEEGLALPDEAQVDPNAMSPEERASAGMQRLPRTLGEAVDIFERSELMRDTLGDHIFEYLVSEKRKEWDEFCSVVTDWECANYYAGV</sequence>
<evidence type="ECO:0000256" key="2">
    <source>
        <dbReference type="ARBA" id="ARBA00022598"/>
    </source>
</evidence>
<protein>
    <submittedName>
        <fullName evidence="10">L-glutamine synthetase</fullName>
        <ecNumber evidence="10">6.3.1.2</ecNumber>
    </submittedName>
</protein>
<reference evidence="10 11" key="1">
    <citation type="journal article" date="2010" name="Stand. Genomic Sci.">
        <title>Complete genome sequence of Olsenella uli type strain (VPI D76D-27C).</title>
        <authorList>
            <person name="Goker M."/>
            <person name="Held B."/>
            <person name="Lucas S."/>
            <person name="Nolan M."/>
            <person name="Yasawong M."/>
            <person name="Glavina Del Rio T."/>
            <person name="Tice H."/>
            <person name="Cheng J.F."/>
            <person name="Bruce D."/>
            <person name="Detter J.C."/>
            <person name="Tapia R."/>
            <person name="Han C."/>
            <person name="Goodwin L."/>
            <person name="Pitluck S."/>
            <person name="Liolios K."/>
            <person name="Ivanova N."/>
            <person name="Mavromatis K."/>
            <person name="Mikhailova N."/>
            <person name="Pati A."/>
            <person name="Chen A."/>
            <person name="Palaniappan K."/>
            <person name="Land M."/>
            <person name="Hauser L."/>
            <person name="Chang Y.J."/>
            <person name="Jeffries C.D."/>
            <person name="Rohde M."/>
            <person name="Sikorski J."/>
            <person name="Pukall R."/>
            <person name="Woyke T."/>
            <person name="Bristow J."/>
            <person name="Eisen J.A."/>
            <person name="Markowitz V."/>
            <person name="Hugenholtz P."/>
            <person name="Kyrpides N.C."/>
            <person name="Klenk H.P."/>
            <person name="Lapidus A."/>
        </authorList>
    </citation>
    <scope>NUCLEOTIDE SEQUENCE [LARGE SCALE GENOMIC DNA]</scope>
    <source>
        <strain evidence="11">ATCC 49627 / DSM 7084 / CIP 109912 / JCM 12494 / NCIMB 702895 / VPI D76D-27C</strain>
    </source>
</reference>
<dbReference type="HOGENOM" id="CLU_017290_1_3_11"/>
<dbReference type="EC" id="6.3.1.2" evidence="10"/>
<dbReference type="Proteomes" id="UP000000333">
    <property type="component" value="Chromosome"/>
</dbReference>
<evidence type="ECO:0000256" key="1">
    <source>
        <dbReference type="ARBA" id="ARBA00009897"/>
    </source>
</evidence>
<comment type="similarity">
    <text evidence="1 6 7">Belongs to the glutamine synthetase family.</text>
</comment>
<dbReference type="EMBL" id="CP002106">
    <property type="protein sequence ID" value="ADK68452.1"/>
    <property type="molecule type" value="Genomic_DNA"/>
</dbReference>
<evidence type="ECO:0000259" key="9">
    <source>
        <dbReference type="PROSITE" id="PS51987"/>
    </source>
</evidence>
<dbReference type="InterPro" id="IPR008146">
    <property type="entry name" value="Gln_synth_cat_dom"/>
</dbReference>
<dbReference type="SUPFAM" id="SSF55931">
    <property type="entry name" value="Glutamine synthetase/guanido kinase"/>
    <property type="match status" value="1"/>
</dbReference>
<dbReference type="SUPFAM" id="SSF54368">
    <property type="entry name" value="Glutamine synthetase, N-terminal domain"/>
    <property type="match status" value="1"/>
</dbReference>
<evidence type="ECO:0000313" key="11">
    <source>
        <dbReference type="Proteomes" id="UP000000333"/>
    </source>
</evidence>
<dbReference type="GO" id="GO:0004356">
    <property type="term" value="F:glutamine synthetase activity"/>
    <property type="evidence" value="ECO:0007669"/>
    <property type="project" value="UniProtKB-EC"/>
</dbReference>
<dbReference type="Pfam" id="PF00120">
    <property type="entry name" value="Gln-synt_C"/>
    <property type="match status" value="1"/>
</dbReference>
<evidence type="ECO:0000256" key="7">
    <source>
        <dbReference type="RuleBase" id="RU000384"/>
    </source>
</evidence>
<gene>
    <name evidence="10" type="ordered locus">Olsu_1347</name>
</gene>
<evidence type="ECO:0000259" key="8">
    <source>
        <dbReference type="PROSITE" id="PS51986"/>
    </source>
</evidence>
<keyword evidence="5" id="KW-0067">ATP-binding</keyword>
<dbReference type="InterPro" id="IPR008147">
    <property type="entry name" value="Gln_synt_N"/>
</dbReference>
<dbReference type="GO" id="GO:0046872">
    <property type="term" value="F:metal ion binding"/>
    <property type="evidence" value="ECO:0007669"/>
    <property type="project" value="UniProtKB-KW"/>
</dbReference>
<dbReference type="AlphaFoldDB" id="E1QWE9"/>
<dbReference type="OrthoDB" id="9807095at2"/>
<dbReference type="PANTHER" id="PTHR43785">
    <property type="entry name" value="GAMMA-GLUTAMYLPUTRESCINE SYNTHETASE"/>
    <property type="match status" value="1"/>
</dbReference>
<dbReference type="Gene3D" id="3.10.20.70">
    <property type="entry name" value="Glutamine synthetase, N-terminal domain"/>
    <property type="match status" value="1"/>
</dbReference>
<dbReference type="SMART" id="SM01230">
    <property type="entry name" value="Gln-synt_C"/>
    <property type="match status" value="1"/>
</dbReference>
<dbReference type="KEGG" id="ols:Olsu_1347"/>
<dbReference type="InterPro" id="IPR014746">
    <property type="entry name" value="Gln_synth/guanido_kin_cat_dom"/>
</dbReference>
<feature type="domain" description="GS beta-grasp" evidence="8">
    <location>
        <begin position="17"/>
        <end position="102"/>
    </location>
</feature>
<proteinExistence type="inferred from homology"/>
<evidence type="ECO:0000256" key="6">
    <source>
        <dbReference type="PROSITE-ProRule" id="PRU01330"/>
    </source>
</evidence>
<dbReference type="STRING" id="633147.Olsu_1347"/>
<keyword evidence="2 10" id="KW-0436">Ligase</keyword>
<feature type="domain" description="GS catalytic" evidence="9">
    <location>
        <begin position="109"/>
        <end position="448"/>
    </location>
</feature>
<dbReference type="PANTHER" id="PTHR43785:SF11">
    <property type="entry name" value="GAMMA-GLUTAMYLPOLYAMINE SYNTHETASE GLNA2"/>
    <property type="match status" value="1"/>
</dbReference>
<dbReference type="RefSeq" id="WP_013252204.1">
    <property type="nucleotide sequence ID" value="NC_014363.1"/>
</dbReference>
<dbReference type="PROSITE" id="PS51987">
    <property type="entry name" value="GS_CATALYTIC"/>
    <property type="match status" value="1"/>
</dbReference>
<evidence type="ECO:0000256" key="4">
    <source>
        <dbReference type="ARBA" id="ARBA00022741"/>
    </source>
</evidence>
<dbReference type="PATRIC" id="fig|633147.7.peg.178"/>
<dbReference type="eggNOG" id="COG0174">
    <property type="taxonomic scope" value="Bacteria"/>
</dbReference>
<keyword evidence="4" id="KW-0547">Nucleotide-binding</keyword>
<evidence type="ECO:0000256" key="5">
    <source>
        <dbReference type="ARBA" id="ARBA00022840"/>
    </source>
</evidence>
<dbReference type="PROSITE" id="PS51986">
    <property type="entry name" value="GS_BETA_GRASP"/>
    <property type="match status" value="1"/>
</dbReference>
<dbReference type="GO" id="GO:0005524">
    <property type="term" value="F:ATP binding"/>
    <property type="evidence" value="ECO:0007669"/>
    <property type="project" value="UniProtKB-KW"/>
</dbReference>
<dbReference type="GeneID" id="78512754"/>
<accession>E1QWE9</accession>
<name>E1QWE9_OLSUV</name>
<evidence type="ECO:0000256" key="3">
    <source>
        <dbReference type="ARBA" id="ARBA00022723"/>
    </source>
</evidence>
<dbReference type="Pfam" id="PF03951">
    <property type="entry name" value="Gln-synt_N"/>
    <property type="match status" value="1"/>
</dbReference>
<evidence type="ECO:0000313" key="10">
    <source>
        <dbReference type="EMBL" id="ADK68452.1"/>
    </source>
</evidence>